<reference evidence="3" key="1">
    <citation type="journal article" date="2019" name="Int. J. Syst. Evol. Microbiol.">
        <title>The Global Catalogue of Microorganisms (GCM) 10K type strain sequencing project: providing services to taxonomists for standard genome sequencing and annotation.</title>
        <authorList>
            <consortium name="The Broad Institute Genomics Platform"/>
            <consortium name="The Broad Institute Genome Sequencing Center for Infectious Disease"/>
            <person name="Wu L."/>
            <person name="Ma J."/>
        </authorList>
    </citation>
    <scope>NUCLEOTIDE SEQUENCE [LARGE SCALE GENOMIC DNA]</scope>
    <source>
        <strain evidence="3">CGMCC 1.12151</strain>
    </source>
</reference>
<organism evidence="2 3">
    <name type="scientific">Planococcus dechangensis</name>
    <dbReference type="NCBI Taxonomy" id="1176255"/>
    <lineage>
        <taxon>Bacteria</taxon>
        <taxon>Bacillati</taxon>
        <taxon>Bacillota</taxon>
        <taxon>Bacilli</taxon>
        <taxon>Bacillales</taxon>
        <taxon>Caryophanaceae</taxon>
        <taxon>Planococcus</taxon>
    </lineage>
</organism>
<dbReference type="Proteomes" id="UP001595932">
    <property type="component" value="Unassembled WGS sequence"/>
</dbReference>
<dbReference type="EMBL" id="JBHSGL010000005">
    <property type="protein sequence ID" value="MFC4713223.1"/>
    <property type="molecule type" value="Genomic_DNA"/>
</dbReference>
<evidence type="ECO:0000313" key="3">
    <source>
        <dbReference type="Proteomes" id="UP001595932"/>
    </source>
</evidence>
<feature type="region of interest" description="Disordered" evidence="1">
    <location>
        <begin position="1"/>
        <end position="58"/>
    </location>
</feature>
<protein>
    <recommendedName>
        <fullName evidence="4">Glycogen biosynthesis protein GlgD</fullName>
    </recommendedName>
</protein>
<sequence>MSKQPKDEDLQQADPRRIGKNRTSKEQDEAERVHEDLAARKDQRKTGDPAKPQEKNFI</sequence>
<keyword evidence="3" id="KW-1185">Reference proteome</keyword>
<evidence type="ECO:0008006" key="4">
    <source>
        <dbReference type="Google" id="ProtNLM"/>
    </source>
</evidence>
<proteinExistence type="predicted"/>
<evidence type="ECO:0000256" key="1">
    <source>
        <dbReference type="SAM" id="MobiDB-lite"/>
    </source>
</evidence>
<gene>
    <name evidence="2" type="ORF">ACFO5U_10140</name>
</gene>
<accession>A0ABV9MF77</accession>
<dbReference type="RefSeq" id="WP_377278894.1">
    <property type="nucleotide sequence ID" value="NZ_JBHSGL010000005.1"/>
</dbReference>
<evidence type="ECO:0000313" key="2">
    <source>
        <dbReference type="EMBL" id="MFC4713223.1"/>
    </source>
</evidence>
<comment type="caution">
    <text evidence="2">The sequence shown here is derived from an EMBL/GenBank/DDBJ whole genome shotgun (WGS) entry which is preliminary data.</text>
</comment>
<name>A0ABV9MF77_9BACL</name>